<dbReference type="GO" id="GO:0003677">
    <property type="term" value="F:DNA binding"/>
    <property type="evidence" value="ECO:0007669"/>
    <property type="project" value="UniProtKB-UniRule"/>
</dbReference>
<keyword evidence="1 2" id="KW-0238">DNA-binding</keyword>
<dbReference type="PROSITE" id="PS50977">
    <property type="entry name" value="HTH_TETR_2"/>
    <property type="match status" value="1"/>
</dbReference>
<dbReference type="KEGG" id="rpx:Rpdx1_0669"/>
<evidence type="ECO:0000256" key="1">
    <source>
        <dbReference type="ARBA" id="ARBA00023125"/>
    </source>
</evidence>
<dbReference type="Pfam" id="PF00440">
    <property type="entry name" value="TetR_N"/>
    <property type="match status" value="1"/>
</dbReference>
<dbReference type="BioCyc" id="RPAL652103:RPDX1_RS03330-MONOMER"/>
<dbReference type="EMBL" id="CP002418">
    <property type="protein sequence ID" value="ADU42306.1"/>
    <property type="molecule type" value="Genomic_DNA"/>
</dbReference>
<dbReference type="InterPro" id="IPR001647">
    <property type="entry name" value="HTH_TetR"/>
</dbReference>
<dbReference type="InterPro" id="IPR009057">
    <property type="entry name" value="Homeodomain-like_sf"/>
</dbReference>
<evidence type="ECO:0000259" key="4">
    <source>
        <dbReference type="PROSITE" id="PS50977"/>
    </source>
</evidence>
<accession>E6VMC3</accession>
<dbReference type="HOGENOM" id="CLU_069356_46_3_5"/>
<dbReference type="OrthoDB" id="9811084at2"/>
<protein>
    <submittedName>
        <fullName evidence="5">Regulatory protein TetR</fullName>
    </submittedName>
</protein>
<proteinExistence type="predicted"/>
<dbReference type="PANTHER" id="PTHR43479:SF11">
    <property type="entry name" value="ACREF_ENVCD OPERON REPRESSOR-RELATED"/>
    <property type="match status" value="1"/>
</dbReference>
<dbReference type="PANTHER" id="PTHR43479">
    <property type="entry name" value="ACREF/ENVCD OPERON REPRESSOR-RELATED"/>
    <property type="match status" value="1"/>
</dbReference>
<dbReference type="Gene3D" id="1.10.357.10">
    <property type="entry name" value="Tetracycline Repressor, domain 2"/>
    <property type="match status" value="1"/>
</dbReference>
<dbReference type="Proteomes" id="UP000001402">
    <property type="component" value="Chromosome"/>
</dbReference>
<dbReference type="SUPFAM" id="SSF46689">
    <property type="entry name" value="Homeodomain-like"/>
    <property type="match status" value="1"/>
</dbReference>
<evidence type="ECO:0000313" key="6">
    <source>
        <dbReference type="Proteomes" id="UP000001402"/>
    </source>
</evidence>
<dbReference type="eggNOG" id="COG1309">
    <property type="taxonomic scope" value="Bacteria"/>
</dbReference>
<feature type="region of interest" description="Disordered" evidence="3">
    <location>
        <begin position="1"/>
        <end position="22"/>
    </location>
</feature>
<sequence length="229" mass="25841">MAKRAETSAKSRRRPVQPRSHETSRAIRDAFVRLLDEKPFSEVTIREIVLVAGVGLGTFYEYFSSKDELARACVHLRTKDLLLALRRRRTALGSYDLATGVRAAITAQAEIYAQAPREWMQHFMLERHKSERSHYLEAYDLFLKEWEALLEDASDWPADRSAADAALPVFTLLYGMFAHALIRGMPLAGFGALRDELVRTTLACLAAPMPARAEAGAKEPDNRRPLGRR</sequence>
<organism evidence="5 6">
    <name type="scientific">Rhodopseudomonas palustris (strain DX-1)</name>
    <dbReference type="NCBI Taxonomy" id="652103"/>
    <lineage>
        <taxon>Bacteria</taxon>
        <taxon>Pseudomonadati</taxon>
        <taxon>Pseudomonadota</taxon>
        <taxon>Alphaproteobacteria</taxon>
        <taxon>Hyphomicrobiales</taxon>
        <taxon>Nitrobacteraceae</taxon>
        <taxon>Rhodopseudomonas</taxon>
    </lineage>
</organism>
<evidence type="ECO:0000313" key="5">
    <source>
        <dbReference type="EMBL" id="ADU42306.1"/>
    </source>
</evidence>
<feature type="DNA-binding region" description="H-T-H motif" evidence="2">
    <location>
        <begin position="44"/>
        <end position="63"/>
    </location>
</feature>
<dbReference type="STRING" id="652103.Rpdx1_0669"/>
<evidence type="ECO:0000256" key="3">
    <source>
        <dbReference type="SAM" id="MobiDB-lite"/>
    </source>
</evidence>
<name>E6VMC3_RHOPX</name>
<dbReference type="InterPro" id="IPR050624">
    <property type="entry name" value="HTH-type_Tx_Regulator"/>
</dbReference>
<evidence type="ECO:0000256" key="2">
    <source>
        <dbReference type="PROSITE-ProRule" id="PRU00335"/>
    </source>
</evidence>
<gene>
    <name evidence="5" type="ordered locus">Rpdx1_0669</name>
</gene>
<reference evidence="5" key="1">
    <citation type="submission" date="2010-12" db="EMBL/GenBank/DDBJ databases">
        <title>Complete sequence of Rhodopseudomonas palustris DX-1.</title>
        <authorList>
            <consortium name="US DOE Joint Genome Institute"/>
            <person name="Lucas S."/>
            <person name="Copeland A."/>
            <person name="Lapidus A."/>
            <person name="Cheng J.-F."/>
            <person name="Goodwin L."/>
            <person name="Pitluck S."/>
            <person name="Misra M."/>
            <person name="Chertkov O."/>
            <person name="Detter J.C."/>
            <person name="Han C."/>
            <person name="Tapia R."/>
            <person name="Land M."/>
            <person name="Hauser L."/>
            <person name="Kyrpides N."/>
            <person name="Ivanova N."/>
            <person name="Ovchinnikova G."/>
            <person name="Logan B."/>
            <person name="Oda Y."/>
            <person name="Harwood C."/>
            <person name="Woyke T."/>
        </authorList>
    </citation>
    <scope>NUCLEOTIDE SEQUENCE [LARGE SCALE GENOMIC DNA]</scope>
    <source>
        <strain evidence="5">DX-1</strain>
    </source>
</reference>
<feature type="domain" description="HTH tetR-type" evidence="4">
    <location>
        <begin position="21"/>
        <end position="81"/>
    </location>
</feature>
<dbReference type="AlphaFoldDB" id="E6VMC3"/>